<keyword evidence="2" id="KW-1185">Reference proteome</keyword>
<proteinExistence type="predicted"/>
<dbReference type="AlphaFoldDB" id="A0A1X7RG64"/>
<organism evidence="1 2">
    <name type="scientific">Zymoseptoria tritici (strain ST99CH_3D7)</name>
    <dbReference type="NCBI Taxonomy" id="1276538"/>
    <lineage>
        <taxon>Eukaryota</taxon>
        <taxon>Fungi</taxon>
        <taxon>Dikarya</taxon>
        <taxon>Ascomycota</taxon>
        <taxon>Pezizomycotina</taxon>
        <taxon>Dothideomycetes</taxon>
        <taxon>Dothideomycetidae</taxon>
        <taxon>Mycosphaerellales</taxon>
        <taxon>Mycosphaerellaceae</taxon>
        <taxon>Zymoseptoria</taxon>
    </lineage>
</organism>
<name>A0A1X7RG64_ZYMT9</name>
<dbReference type="STRING" id="1276538.A0A1X7RG64"/>
<gene>
    <name evidence="1" type="ORF">ZT3D7_G1548</name>
</gene>
<evidence type="ECO:0000313" key="2">
    <source>
        <dbReference type="Proteomes" id="UP000215127"/>
    </source>
</evidence>
<evidence type="ECO:0008006" key="3">
    <source>
        <dbReference type="Google" id="ProtNLM"/>
    </source>
</evidence>
<accession>A0A1X7RG64</accession>
<dbReference type="Proteomes" id="UP000215127">
    <property type="component" value="Chromosome 1"/>
</dbReference>
<sequence length="370" mass="42703">MTNTPPRFEDGDIEVRLSSSPRDILALHSHALILHSRWFNASLGRRWNAQNGLANPPFRVYELRFEKGSAIGLLSRLGNDTTDESTELHVRSDHHVSHVASEEEQRLSARRLSYIEAHRMLFNALYFDMHDFRTSPFIESLEQIRLLAEVSNAYGASHIVRGHIEMYMSLHKHVHSVLEFDCGILFEIALALRSHAIFEIAAIAVTESDSVVFATQRPRLSELNVINLVLRTRAVRSEQLRTCERTISQMLNKPFPGDHRPRLAERVFDQWLREQVAAQKGSAMGPRYYDLHQNISSLAKGDVLPWNRTSFTTILHMFRPDVSYDTMRQRFHELAMDATEIIKKSQVSFHMEVRIDDSDMPWVRYCSHAT</sequence>
<evidence type="ECO:0000313" key="1">
    <source>
        <dbReference type="EMBL" id="SMQ46402.1"/>
    </source>
</evidence>
<dbReference type="EMBL" id="LT853692">
    <property type="protein sequence ID" value="SMQ46402.1"/>
    <property type="molecule type" value="Genomic_DNA"/>
</dbReference>
<reference evidence="1 2" key="1">
    <citation type="submission" date="2016-06" db="EMBL/GenBank/DDBJ databases">
        <authorList>
            <person name="Kjaerup R.B."/>
            <person name="Dalgaard T.S."/>
            <person name="Juul-Madsen H.R."/>
        </authorList>
    </citation>
    <scope>NUCLEOTIDE SEQUENCE [LARGE SCALE GENOMIC DNA]</scope>
</reference>
<protein>
    <recommendedName>
        <fullName evidence="3">BTB domain-containing protein</fullName>
    </recommendedName>
</protein>